<evidence type="ECO:0000256" key="1">
    <source>
        <dbReference type="SAM" id="MobiDB-lite"/>
    </source>
</evidence>
<dbReference type="AlphaFoldDB" id="A0A2H0C048"/>
<feature type="region of interest" description="Disordered" evidence="1">
    <location>
        <begin position="1"/>
        <end position="21"/>
    </location>
</feature>
<feature type="compositionally biased region" description="Basic and acidic residues" evidence="1">
    <location>
        <begin position="9"/>
        <end position="21"/>
    </location>
</feature>
<protein>
    <submittedName>
        <fullName evidence="2">Uncharacterized protein</fullName>
    </submittedName>
</protein>
<name>A0A2H0C048_9BACT</name>
<sequence>MKKSTSRRNYQERKQKTKDEIDRNRLIRAMLATFYAIIYSENKLPKVEGSVHNVEEEVYRPTFTGRD</sequence>
<evidence type="ECO:0000313" key="3">
    <source>
        <dbReference type="Proteomes" id="UP000229699"/>
    </source>
</evidence>
<gene>
    <name evidence="2" type="ORF">COW97_03385</name>
</gene>
<reference evidence="2 3" key="1">
    <citation type="submission" date="2017-09" db="EMBL/GenBank/DDBJ databases">
        <title>Depth-based differentiation of microbial function through sediment-hosted aquifers and enrichment of novel symbionts in the deep terrestrial subsurface.</title>
        <authorList>
            <person name="Probst A.J."/>
            <person name="Ladd B."/>
            <person name="Jarett J.K."/>
            <person name="Geller-Mcgrath D.E."/>
            <person name="Sieber C.M."/>
            <person name="Emerson J.B."/>
            <person name="Anantharaman K."/>
            <person name="Thomas B.C."/>
            <person name="Malmstrom R."/>
            <person name="Stieglmeier M."/>
            <person name="Klingl A."/>
            <person name="Woyke T."/>
            <person name="Ryan C.M."/>
            <person name="Banfield J.F."/>
        </authorList>
    </citation>
    <scope>NUCLEOTIDE SEQUENCE [LARGE SCALE GENOMIC DNA]</scope>
    <source>
        <strain evidence="2">CG22_combo_CG10-13_8_21_14_all_34_12</strain>
    </source>
</reference>
<comment type="caution">
    <text evidence="2">The sequence shown here is derived from an EMBL/GenBank/DDBJ whole genome shotgun (WGS) entry which is preliminary data.</text>
</comment>
<evidence type="ECO:0000313" key="2">
    <source>
        <dbReference type="EMBL" id="PIP63262.1"/>
    </source>
</evidence>
<proteinExistence type="predicted"/>
<organism evidence="2 3">
    <name type="scientific">Candidatus Roizmanbacteria bacterium CG22_combo_CG10-13_8_21_14_all_34_12</name>
    <dbReference type="NCBI Taxonomy" id="1974860"/>
    <lineage>
        <taxon>Bacteria</taxon>
        <taxon>Candidatus Roizmaniibacteriota</taxon>
    </lineage>
</organism>
<dbReference type="Proteomes" id="UP000229699">
    <property type="component" value="Unassembled WGS sequence"/>
</dbReference>
<accession>A0A2H0C048</accession>
<dbReference type="EMBL" id="PCTC01000071">
    <property type="protein sequence ID" value="PIP63262.1"/>
    <property type="molecule type" value="Genomic_DNA"/>
</dbReference>